<dbReference type="EMBL" id="VEPZ02001002">
    <property type="protein sequence ID" value="KAE8703122.1"/>
    <property type="molecule type" value="Genomic_DNA"/>
</dbReference>
<dbReference type="AlphaFoldDB" id="A0A6A3AK21"/>
<organism evidence="2 3">
    <name type="scientific">Hibiscus syriacus</name>
    <name type="common">Rose of Sharon</name>
    <dbReference type="NCBI Taxonomy" id="106335"/>
    <lineage>
        <taxon>Eukaryota</taxon>
        <taxon>Viridiplantae</taxon>
        <taxon>Streptophyta</taxon>
        <taxon>Embryophyta</taxon>
        <taxon>Tracheophyta</taxon>
        <taxon>Spermatophyta</taxon>
        <taxon>Magnoliopsida</taxon>
        <taxon>eudicotyledons</taxon>
        <taxon>Gunneridae</taxon>
        <taxon>Pentapetalae</taxon>
        <taxon>rosids</taxon>
        <taxon>malvids</taxon>
        <taxon>Malvales</taxon>
        <taxon>Malvaceae</taxon>
        <taxon>Malvoideae</taxon>
        <taxon>Hibiscus</taxon>
    </lineage>
</organism>
<gene>
    <name evidence="2" type="ORF">F3Y22_tig00110474pilonHSYRG00160</name>
</gene>
<name>A0A6A3AK21_HIBSY</name>
<reference evidence="2" key="1">
    <citation type="submission" date="2019-09" db="EMBL/GenBank/DDBJ databases">
        <title>Draft genome information of white flower Hibiscus syriacus.</title>
        <authorList>
            <person name="Kim Y.-M."/>
        </authorList>
    </citation>
    <scope>NUCLEOTIDE SEQUENCE [LARGE SCALE GENOMIC DNA]</scope>
    <source>
        <strain evidence="2">YM2019G1</strain>
    </source>
</reference>
<comment type="caution">
    <text evidence="2">The sequence shown here is derived from an EMBL/GenBank/DDBJ whole genome shotgun (WGS) entry which is preliminary data.</text>
</comment>
<feature type="region of interest" description="Disordered" evidence="1">
    <location>
        <begin position="1"/>
        <end position="41"/>
    </location>
</feature>
<evidence type="ECO:0000256" key="1">
    <source>
        <dbReference type="SAM" id="MobiDB-lite"/>
    </source>
</evidence>
<proteinExistence type="predicted"/>
<accession>A0A6A3AK21</accession>
<sequence length="58" mass="6869">MEEDSAADMFNTASRTTEDDSELRKQQRRQINRESAKRSRYREKISMLCEYGKSMSDT</sequence>
<protein>
    <recommendedName>
        <fullName evidence="4">BZIP domain-containing protein</fullName>
    </recommendedName>
</protein>
<dbReference type="Proteomes" id="UP000436088">
    <property type="component" value="Unassembled WGS sequence"/>
</dbReference>
<keyword evidence="3" id="KW-1185">Reference proteome</keyword>
<evidence type="ECO:0000313" key="2">
    <source>
        <dbReference type="EMBL" id="KAE8703122.1"/>
    </source>
</evidence>
<evidence type="ECO:0000313" key="3">
    <source>
        <dbReference type="Proteomes" id="UP000436088"/>
    </source>
</evidence>
<evidence type="ECO:0008006" key="4">
    <source>
        <dbReference type="Google" id="ProtNLM"/>
    </source>
</evidence>
<feature type="compositionally biased region" description="Basic and acidic residues" evidence="1">
    <location>
        <begin position="16"/>
        <end position="41"/>
    </location>
</feature>